<comment type="caution">
    <text evidence="2">The sequence shown here is derived from an EMBL/GenBank/DDBJ whole genome shotgun (WGS) entry which is preliminary data.</text>
</comment>
<dbReference type="InterPro" id="IPR029063">
    <property type="entry name" value="SAM-dependent_MTases_sf"/>
</dbReference>
<protein>
    <submittedName>
        <fullName evidence="2">Protein RRNAD1</fullName>
    </submittedName>
</protein>
<dbReference type="InterPro" id="IPR025714">
    <property type="entry name" value="Methyltranfer_dom"/>
</dbReference>
<dbReference type="InterPro" id="IPR052220">
    <property type="entry name" value="METTL25"/>
</dbReference>
<dbReference type="SUPFAM" id="SSF53335">
    <property type="entry name" value="S-adenosyl-L-methionine-dependent methyltransferases"/>
    <property type="match status" value="1"/>
</dbReference>
<evidence type="ECO:0000313" key="2">
    <source>
        <dbReference type="EMBL" id="KAB1216965.1"/>
    </source>
</evidence>
<dbReference type="OrthoDB" id="10258156at2759"/>
<dbReference type="AlphaFoldDB" id="A0A6A1VW38"/>
<evidence type="ECO:0000313" key="3">
    <source>
        <dbReference type="Proteomes" id="UP000516437"/>
    </source>
</evidence>
<evidence type="ECO:0000259" key="1">
    <source>
        <dbReference type="Pfam" id="PF13679"/>
    </source>
</evidence>
<proteinExistence type="predicted"/>
<accession>A0A6A1VW38</accession>
<feature type="domain" description="Methyltransferase" evidence="1">
    <location>
        <begin position="127"/>
        <end position="287"/>
    </location>
</feature>
<dbReference type="PANTHER" id="PTHR12496">
    <property type="entry name" value="CGI-41 METHYLTRANSFERASE"/>
    <property type="match status" value="1"/>
</dbReference>
<organism evidence="2 3">
    <name type="scientific">Morella rubra</name>
    <name type="common">Chinese bayberry</name>
    <dbReference type="NCBI Taxonomy" id="262757"/>
    <lineage>
        <taxon>Eukaryota</taxon>
        <taxon>Viridiplantae</taxon>
        <taxon>Streptophyta</taxon>
        <taxon>Embryophyta</taxon>
        <taxon>Tracheophyta</taxon>
        <taxon>Spermatophyta</taxon>
        <taxon>Magnoliopsida</taxon>
        <taxon>eudicotyledons</taxon>
        <taxon>Gunneridae</taxon>
        <taxon>Pentapetalae</taxon>
        <taxon>rosids</taxon>
        <taxon>fabids</taxon>
        <taxon>Fagales</taxon>
        <taxon>Myricaceae</taxon>
        <taxon>Morella</taxon>
    </lineage>
</organism>
<gene>
    <name evidence="2" type="ORF">CJ030_MR4G016022</name>
</gene>
<dbReference type="PANTHER" id="PTHR12496:SF0">
    <property type="entry name" value="METHYLTRANSFERASE DOMAIN-CONTAINING PROTEIN"/>
    <property type="match status" value="1"/>
</dbReference>
<dbReference type="EMBL" id="RXIC02000022">
    <property type="protein sequence ID" value="KAB1216965.1"/>
    <property type="molecule type" value="Genomic_DNA"/>
</dbReference>
<keyword evidence="3" id="KW-1185">Reference proteome</keyword>
<reference evidence="2 3" key="1">
    <citation type="journal article" date="2019" name="Plant Biotechnol. J.">
        <title>The red bayberry genome and genetic basis of sex determination.</title>
        <authorList>
            <person name="Jia H.M."/>
            <person name="Jia H.J."/>
            <person name="Cai Q.L."/>
            <person name="Wang Y."/>
            <person name="Zhao H.B."/>
            <person name="Yang W.F."/>
            <person name="Wang G.Y."/>
            <person name="Li Y.H."/>
            <person name="Zhan D.L."/>
            <person name="Shen Y.T."/>
            <person name="Niu Q.F."/>
            <person name="Chang L."/>
            <person name="Qiu J."/>
            <person name="Zhao L."/>
            <person name="Xie H.B."/>
            <person name="Fu W.Y."/>
            <person name="Jin J."/>
            <person name="Li X.W."/>
            <person name="Jiao Y."/>
            <person name="Zhou C.C."/>
            <person name="Tu T."/>
            <person name="Chai C.Y."/>
            <person name="Gao J.L."/>
            <person name="Fan L.J."/>
            <person name="van de Weg E."/>
            <person name="Wang J.Y."/>
            <person name="Gao Z.S."/>
        </authorList>
    </citation>
    <scope>NUCLEOTIDE SEQUENCE [LARGE SCALE GENOMIC DNA]</scope>
    <source>
        <tissue evidence="2">Leaves</tissue>
    </source>
</reference>
<dbReference type="Proteomes" id="UP000516437">
    <property type="component" value="Chromosome 4"/>
</dbReference>
<sequence length="612" mass="68004">MSGSNGSTCKYSCDTAAETLQWINAIVDFLRPYAFLMHAHVVNFFKDRLWEAVDEEWMDCLRNEPVENLLLIPSGVVQDHWPASLKDFVLNLRSLVFPREPADLHTALPSLRMVSINSVLAQGMNMKKKHEVEVISAVVSSIADSVRAHTIVDVGAGQGYLAQVLSFEYHRSVVAIDACSHHGRVTGARAERIKKHYAAQMRKAKLPGIGKSMKGDAEQVGSIDEDHTELVEEKLKTLCDEKSDNSLVLAGLHACGDLSVTMLKTFLECEEVKAVVSIGCCYNLLSEEDTDNTEIHCGFPLSRGVKSACFPLGKSSRDLACQSAERWRSLEKDAGLHNFELHSFRAAFQMGSGGIYANEITLLAVFSYYVVLGKYYPEVVATSPSIGRQGKALRRRQQRKVESPLHHKEITHPCLHSNMEGSCPDIGPTEPETGKEYLFTYLIYATDEKSGLAIDTDALVHGISFIKTTRCEGPKAVDTYALFEKFSQSGLCRLGLRPSKDVNFHEIWKEAEPYAFHVLEIGINYLLEISSTVLDRYKGIFGFGVVSHVDWRLHVRISSMVLATETSKVGRICYFCPHSHSNGQQAALRCLCSHSGLRKTVSCAFGELLFMP</sequence>
<dbReference type="Pfam" id="PF13679">
    <property type="entry name" value="Methyltransf_32"/>
    <property type="match status" value="1"/>
</dbReference>
<name>A0A6A1VW38_9ROSI</name>